<protein>
    <submittedName>
        <fullName evidence="2">Uncharacterized protein</fullName>
    </submittedName>
</protein>
<feature type="compositionally biased region" description="Polar residues" evidence="1">
    <location>
        <begin position="498"/>
        <end position="507"/>
    </location>
</feature>
<sequence length="685" mass="75449">MTISLMLKTTAAVNRNTAGKSNSVRLKRRGHASDVRKGMPRKSLTARAGTGARELHGFAVEPCKSAGRVYTNKSVHPLPDSFPPPNNTLYRDINQQSLSNGPAKTPKEPTCSEDLHATGLTIEYKTGLDTFRFPTPSPRLDSSTSPRLTPGIQQSPLRSPYIGMAMGSPSHAPPNWGRSNTSDCVPSATHQPAPTRPSMEPRTQTERPTKLVGKQKKGSGWRSLGGLFRKTTSQDPSHVDAQTEQGKTSLEAFLHGERSTPRGPFCMAMPSAQNTSRISHSPHSSRSRATHSRNDSRGDQRTSALPAPQAKLKKNPRQRRPSHVERRSPRKEFEEAVMSRQYSSPMKEFEEAKVRQMIRHDSPFDTHRAPVEEPTPTVRAPKLDCDIPRPEMDRYSVMFSQLLDMQRKPSLLERRQSRMSRLMQVGHTPEQNDSYFQSPPPRSSTPPPPMPRPMSINVERRTRASTNTAPARRPPQELLLPRTYTAPPPLRPAPAPVSLTTSPSSALYSEPSLPPTPTTATTCTTTLDFPTLVSRDVEGEHTWLSPKGSSLPPTTSTSSIGVSTVSGISTPLSIGRTSPTDTLTSRPTYPRIKSPADLERQIVQVSVARQLVQSPSRLGAERMERDGRHVYRECGSEQTDKDDDGEDIHDELRVGEKIHGSIGRGVCVFWAVATGYVGLCLDQGP</sequence>
<evidence type="ECO:0000313" key="2">
    <source>
        <dbReference type="EMBL" id="EGP90764.1"/>
    </source>
</evidence>
<dbReference type="RefSeq" id="XP_003855788.1">
    <property type="nucleotide sequence ID" value="XM_003855740.1"/>
</dbReference>
<accession>F9X2K3</accession>
<dbReference type="GeneID" id="13403728"/>
<dbReference type="KEGG" id="ztr:MYCGRDRAFT_90383"/>
<dbReference type="EMBL" id="CM001197">
    <property type="protein sequence ID" value="EGP90764.1"/>
    <property type="molecule type" value="Genomic_DNA"/>
</dbReference>
<feature type="region of interest" description="Disordered" evidence="1">
    <location>
        <begin position="483"/>
        <end position="521"/>
    </location>
</feature>
<dbReference type="AlphaFoldDB" id="F9X2K3"/>
<reference evidence="2 3" key="1">
    <citation type="journal article" date="2011" name="PLoS Genet.">
        <title>Finished genome of the fungal wheat pathogen Mycosphaerella graminicola reveals dispensome structure, chromosome plasticity, and stealth pathogenesis.</title>
        <authorList>
            <person name="Goodwin S.B."/>
            <person name="Ben M'barek S."/>
            <person name="Dhillon B."/>
            <person name="Wittenberg A.H.J."/>
            <person name="Crane C.F."/>
            <person name="Hane J.K."/>
            <person name="Foster A.J."/>
            <person name="Van der Lee T.A.J."/>
            <person name="Grimwood J."/>
            <person name="Aerts A."/>
            <person name="Antoniw J."/>
            <person name="Bailey A."/>
            <person name="Bluhm B."/>
            <person name="Bowler J."/>
            <person name="Bristow J."/>
            <person name="van der Burgt A."/>
            <person name="Canto-Canche B."/>
            <person name="Churchill A.C.L."/>
            <person name="Conde-Ferraez L."/>
            <person name="Cools H.J."/>
            <person name="Coutinho P.M."/>
            <person name="Csukai M."/>
            <person name="Dehal P."/>
            <person name="De Wit P."/>
            <person name="Donzelli B."/>
            <person name="van de Geest H.C."/>
            <person name="van Ham R.C.H.J."/>
            <person name="Hammond-Kosack K.E."/>
            <person name="Henrissat B."/>
            <person name="Kilian A."/>
            <person name="Kobayashi A.K."/>
            <person name="Koopmann E."/>
            <person name="Kourmpetis Y."/>
            <person name="Kuzniar A."/>
            <person name="Lindquist E."/>
            <person name="Lombard V."/>
            <person name="Maliepaard C."/>
            <person name="Martins N."/>
            <person name="Mehrabi R."/>
            <person name="Nap J.P.H."/>
            <person name="Ponomarenko A."/>
            <person name="Rudd J.J."/>
            <person name="Salamov A."/>
            <person name="Schmutz J."/>
            <person name="Schouten H.J."/>
            <person name="Shapiro H."/>
            <person name="Stergiopoulos I."/>
            <person name="Torriani S.F.F."/>
            <person name="Tu H."/>
            <person name="de Vries R.P."/>
            <person name="Waalwijk C."/>
            <person name="Ware S.B."/>
            <person name="Wiebenga A."/>
            <person name="Zwiers L.-H."/>
            <person name="Oliver R.P."/>
            <person name="Grigoriev I.V."/>
            <person name="Kema G.H.J."/>
        </authorList>
    </citation>
    <scope>NUCLEOTIDE SEQUENCE [LARGE SCALE GENOMIC DNA]</scope>
    <source>
        <strain evidence="3">CBS 115943 / IPO323</strain>
    </source>
</reference>
<feature type="compositionally biased region" description="Basic residues" evidence="1">
    <location>
        <begin position="311"/>
        <end position="321"/>
    </location>
</feature>
<dbReference type="eggNOG" id="ENOG502SD0J">
    <property type="taxonomic scope" value="Eukaryota"/>
</dbReference>
<feature type="region of interest" description="Disordered" evidence="1">
    <location>
        <begin position="257"/>
        <end position="346"/>
    </location>
</feature>
<dbReference type="Proteomes" id="UP000008062">
    <property type="component" value="Chromosome 2"/>
</dbReference>
<organism evidence="2 3">
    <name type="scientific">Zymoseptoria tritici (strain CBS 115943 / IPO323)</name>
    <name type="common">Speckled leaf blotch fungus</name>
    <name type="synonym">Septoria tritici</name>
    <dbReference type="NCBI Taxonomy" id="336722"/>
    <lineage>
        <taxon>Eukaryota</taxon>
        <taxon>Fungi</taxon>
        <taxon>Dikarya</taxon>
        <taxon>Ascomycota</taxon>
        <taxon>Pezizomycotina</taxon>
        <taxon>Dothideomycetes</taxon>
        <taxon>Dothideomycetidae</taxon>
        <taxon>Mycosphaerellales</taxon>
        <taxon>Mycosphaerellaceae</taxon>
        <taxon>Zymoseptoria</taxon>
    </lineage>
</organism>
<feature type="region of interest" description="Disordered" evidence="1">
    <location>
        <begin position="364"/>
        <end position="387"/>
    </location>
</feature>
<keyword evidence="3" id="KW-1185">Reference proteome</keyword>
<feature type="region of interest" description="Disordered" evidence="1">
    <location>
        <begin position="165"/>
        <end position="245"/>
    </location>
</feature>
<evidence type="ECO:0000313" key="3">
    <source>
        <dbReference type="Proteomes" id="UP000008062"/>
    </source>
</evidence>
<dbReference type="HOGENOM" id="CLU_401813_0_0_1"/>
<feature type="compositionally biased region" description="Pro residues" evidence="1">
    <location>
        <begin position="486"/>
        <end position="495"/>
    </location>
</feature>
<proteinExistence type="predicted"/>
<feature type="compositionally biased region" description="Polar residues" evidence="1">
    <location>
        <begin position="230"/>
        <end position="245"/>
    </location>
</feature>
<name>F9X2K3_ZYMTI</name>
<feature type="compositionally biased region" description="Low complexity" evidence="1">
    <location>
        <begin position="545"/>
        <end position="570"/>
    </location>
</feature>
<dbReference type="OMA" id="DHVHSFQ"/>
<feature type="compositionally biased region" description="Basic and acidic residues" evidence="1">
    <location>
        <begin position="322"/>
        <end position="334"/>
    </location>
</feature>
<gene>
    <name evidence="2" type="ORF">MYCGRDRAFT_90383</name>
</gene>
<feature type="region of interest" description="Disordered" evidence="1">
    <location>
        <begin position="426"/>
        <end position="455"/>
    </location>
</feature>
<feature type="compositionally biased region" description="Pro residues" evidence="1">
    <location>
        <begin position="438"/>
        <end position="452"/>
    </location>
</feature>
<feature type="compositionally biased region" description="Polar residues" evidence="1">
    <location>
        <begin position="571"/>
        <end position="587"/>
    </location>
</feature>
<evidence type="ECO:0000256" key="1">
    <source>
        <dbReference type="SAM" id="MobiDB-lite"/>
    </source>
</evidence>
<dbReference type="InParanoid" id="F9X2K3"/>
<feature type="region of interest" description="Disordered" evidence="1">
    <location>
        <begin position="542"/>
        <end position="591"/>
    </location>
</feature>
<dbReference type="OrthoDB" id="5404004at2759"/>
<feature type="compositionally biased region" description="Polar residues" evidence="1">
    <location>
        <begin position="177"/>
        <end position="192"/>
    </location>
</feature>